<name>A0AAN1CUF7_9VIBR</name>
<dbReference type="SUPFAM" id="SSF53756">
    <property type="entry name" value="UDP-Glycosyltransferase/glycogen phosphorylase"/>
    <property type="match status" value="1"/>
</dbReference>
<evidence type="ECO:0000313" key="3">
    <source>
        <dbReference type="Proteomes" id="UP000092018"/>
    </source>
</evidence>
<organism evidence="2 3">
    <name type="scientific">Vibrio breoganii</name>
    <dbReference type="NCBI Taxonomy" id="553239"/>
    <lineage>
        <taxon>Bacteria</taxon>
        <taxon>Pseudomonadati</taxon>
        <taxon>Pseudomonadota</taxon>
        <taxon>Gammaproteobacteria</taxon>
        <taxon>Vibrionales</taxon>
        <taxon>Vibrionaceae</taxon>
        <taxon>Vibrio</taxon>
    </lineage>
</organism>
<accession>A0AAN1CUF7</accession>
<dbReference type="Gene3D" id="3.40.50.2000">
    <property type="entry name" value="Glycogen Phosphorylase B"/>
    <property type="match status" value="3"/>
</dbReference>
<dbReference type="Proteomes" id="UP000092018">
    <property type="component" value="Plasmid unnamed1"/>
</dbReference>
<evidence type="ECO:0000313" key="2">
    <source>
        <dbReference type="EMBL" id="ANO35658.1"/>
    </source>
</evidence>
<protein>
    <recommendedName>
        <fullName evidence="1">Glycosyltransferase subfamily 4-like N-terminal domain-containing protein</fullName>
    </recommendedName>
</protein>
<geneLocation type="plasmid" evidence="2 3">
    <name>unnamed1</name>
</geneLocation>
<sequence length="358" mass="40140">MNKLLFAISTGEEFNESWRRKVFTPLSSGYNINLIMAKPPYLPDSLNYHMIEVVELLLRRRTISTYLKIRKILKATSPDLLHTVSFKSSLLMAVAARSLNIPTIVTLQNVREIREIQKMGFLHQTLLNALISYGFNGPNVRVVFERERDRSAVASLDLVGLENTQVINSDGLDIGKVVPASITPAGEPLTVVIYDPTSEDLSSASKMLELFEGDVNVVLAIDPSSKKLTASMLKDFKEKYSPELRDTKEFWKGPGRCDLFVDMRESDDYIPYPLLRASAAGMPVLGSSSGRTVDLIQTYRTGYLINPTSTGEIQAVVDSVQDYDVRVEMGLQASQLTKERFDLAPILEQYRSVYSQTR</sequence>
<evidence type="ECO:0000259" key="1">
    <source>
        <dbReference type="Pfam" id="PF13477"/>
    </source>
</evidence>
<dbReference type="AlphaFoldDB" id="A0AAN1CUF7"/>
<dbReference type="KEGG" id="vbr:A6E01_20825"/>
<proteinExistence type="predicted"/>
<dbReference type="EMBL" id="CP016179">
    <property type="protein sequence ID" value="ANO35658.1"/>
    <property type="molecule type" value="Genomic_DNA"/>
</dbReference>
<dbReference type="Pfam" id="PF13477">
    <property type="entry name" value="Glyco_trans_4_2"/>
    <property type="match status" value="1"/>
</dbReference>
<keyword evidence="2" id="KW-0614">Plasmid</keyword>
<gene>
    <name evidence="2" type="ORF">A6E01_20825</name>
</gene>
<dbReference type="InterPro" id="IPR028098">
    <property type="entry name" value="Glyco_trans_4-like_N"/>
</dbReference>
<reference evidence="2 3" key="1">
    <citation type="submission" date="2016-06" db="EMBL/GenBank/DDBJ databases">
        <title>Adaptive Radiation by Waves of Gene Transfer Leads to Fine-Scale Resource Partitioning in Marine Microbes.</title>
        <authorList>
            <person name="Hehemann J.-H."/>
            <person name="Arevalo P."/>
            <person name="Datta M.S."/>
            <person name="Yu X."/>
            <person name="Corzett C."/>
            <person name="Henschel A."/>
            <person name="Preheim S.P."/>
            <person name="Timberlake S."/>
            <person name="Alm E.J."/>
            <person name="Polz M.F."/>
        </authorList>
    </citation>
    <scope>NUCLEOTIDE SEQUENCE [LARGE SCALE GENOMIC DNA]</scope>
    <source>
        <strain evidence="2 3">FF50</strain>
        <plasmid evidence="2 3">unnamed1</plasmid>
    </source>
</reference>
<dbReference type="GO" id="GO:0016757">
    <property type="term" value="F:glycosyltransferase activity"/>
    <property type="evidence" value="ECO:0007669"/>
    <property type="project" value="UniProtKB-ARBA"/>
</dbReference>
<feature type="domain" description="Glycosyltransferase subfamily 4-like N-terminal" evidence="1">
    <location>
        <begin position="26"/>
        <end position="106"/>
    </location>
</feature>
<dbReference type="RefSeq" id="WP_065211417.1">
    <property type="nucleotide sequence ID" value="NZ_CP016179.1"/>
</dbReference>